<keyword evidence="4" id="KW-0694">RNA-binding</keyword>
<dbReference type="GO" id="GO:0005840">
    <property type="term" value="C:ribosome"/>
    <property type="evidence" value="ECO:0007669"/>
    <property type="project" value="UniProtKB-KW"/>
</dbReference>
<evidence type="ECO:0000313" key="10">
    <source>
        <dbReference type="EMBL" id="AOM67243.1"/>
    </source>
</evidence>
<proteinExistence type="inferred from homology"/>
<dbReference type="GO" id="GO:0003735">
    <property type="term" value="F:structural constituent of ribosome"/>
    <property type="evidence" value="ECO:0007669"/>
    <property type="project" value="InterPro"/>
</dbReference>
<dbReference type="GeneID" id="29074255"/>
<organism evidence="10">
    <name type="scientific">Hildenbrandia rivularis</name>
    <dbReference type="NCBI Taxonomy" id="135206"/>
    <lineage>
        <taxon>Eukaryota</taxon>
        <taxon>Rhodophyta</taxon>
        <taxon>Florideophyceae</taxon>
        <taxon>Hildenbrandiophycidae</taxon>
        <taxon>Hildenbrandiales</taxon>
        <taxon>Hildenbrandiaceae</taxon>
        <taxon>Hildenbrandia</taxon>
    </lineage>
</organism>
<evidence type="ECO:0000256" key="5">
    <source>
        <dbReference type="ARBA" id="ARBA00022980"/>
    </source>
</evidence>
<dbReference type="GO" id="GO:1990904">
    <property type="term" value="C:ribonucleoprotein complex"/>
    <property type="evidence" value="ECO:0007669"/>
    <property type="project" value="UniProtKB-KW"/>
</dbReference>
<name>A0A1C9CFT3_9FLOR</name>
<dbReference type="Gene3D" id="3.40.1370.10">
    <property type="match status" value="1"/>
</dbReference>
<geneLocation type="plastid" evidence="10"/>
<evidence type="ECO:0000256" key="1">
    <source>
        <dbReference type="ARBA" id="ARBA00004083"/>
    </source>
</evidence>
<accession>A0A1C9CFT3</accession>
<comment type="similarity">
    <text evidence="2">Belongs to the universal ribosomal protein uL4 family.</text>
</comment>
<dbReference type="PANTHER" id="PTHR10746:SF17">
    <property type="entry name" value="LARGE RIBOSOMAL SUBUNIT PROTEIN UL4C"/>
    <property type="match status" value="1"/>
</dbReference>
<keyword evidence="6" id="KW-0687">Ribonucleoprotein</keyword>
<keyword evidence="5 10" id="KW-0689">Ribosomal protein</keyword>
<dbReference type="InterPro" id="IPR002136">
    <property type="entry name" value="Ribosomal_uL4"/>
</dbReference>
<sequence length="213" mass="24258">MTVIKQTKYFIYNSQGITNKEVNINFTIHSNNSIHIIHRAYTTQITQHRQGTHATKTKSAVQGGGKKPWKQKGTGKARAGSNRSPLWRGGGVVFGPKYRQYNKKINRKEKALAIQSCLENRNSNIIIMNNDFIRDFSQPKTQLILKTLKNWGVNNQNKILIVIKTKNQNLYLSTRNIPNINITLAQHLNIRSILLAQTILISVDSIPIIERCI</sequence>
<evidence type="ECO:0000256" key="7">
    <source>
        <dbReference type="ARBA" id="ARBA00035208"/>
    </source>
</evidence>
<feature type="region of interest" description="Disordered" evidence="9">
    <location>
        <begin position="47"/>
        <end position="83"/>
    </location>
</feature>
<evidence type="ECO:0000256" key="4">
    <source>
        <dbReference type="ARBA" id="ARBA00022884"/>
    </source>
</evidence>
<dbReference type="GO" id="GO:0006412">
    <property type="term" value="P:translation"/>
    <property type="evidence" value="ECO:0007669"/>
    <property type="project" value="InterPro"/>
</dbReference>
<dbReference type="PANTHER" id="PTHR10746">
    <property type="entry name" value="50S RIBOSOMAL PROTEIN L4"/>
    <property type="match status" value="1"/>
</dbReference>
<gene>
    <name evidence="10" type="primary">rpl4</name>
    <name evidence="10" type="ORF">Hrvl_183</name>
</gene>
<dbReference type="GO" id="GO:0019843">
    <property type="term" value="F:rRNA binding"/>
    <property type="evidence" value="ECO:0007669"/>
    <property type="project" value="UniProtKB-KW"/>
</dbReference>
<keyword evidence="3" id="KW-0699">rRNA-binding</keyword>
<feature type="compositionally biased region" description="Polar residues" evidence="9">
    <location>
        <begin position="47"/>
        <end position="60"/>
    </location>
</feature>
<protein>
    <recommendedName>
        <fullName evidence="7">Large ribosomal subunit protein uL4c</fullName>
    </recommendedName>
    <alternativeName>
        <fullName evidence="8">50S ribosomal protein L4, chloroplastic</fullName>
    </alternativeName>
</protein>
<dbReference type="InterPro" id="IPR023574">
    <property type="entry name" value="Ribosomal_uL4_dom_sf"/>
</dbReference>
<dbReference type="RefSeq" id="YP_009297699.1">
    <property type="nucleotide sequence ID" value="NC_031177.1"/>
</dbReference>
<dbReference type="SUPFAM" id="SSF52166">
    <property type="entry name" value="Ribosomal protein L4"/>
    <property type="match status" value="1"/>
</dbReference>
<keyword evidence="10" id="KW-0934">Plastid</keyword>
<dbReference type="NCBIfam" id="TIGR03953">
    <property type="entry name" value="rplD_bact"/>
    <property type="match status" value="1"/>
</dbReference>
<dbReference type="AlphaFoldDB" id="A0A1C9CFT3"/>
<dbReference type="EMBL" id="KX284723">
    <property type="protein sequence ID" value="AOM67243.1"/>
    <property type="molecule type" value="Genomic_DNA"/>
</dbReference>
<dbReference type="Pfam" id="PF00573">
    <property type="entry name" value="Ribosomal_L4"/>
    <property type="match status" value="1"/>
</dbReference>
<evidence type="ECO:0000256" key="3">
    <source>
        <dbReference type="ARBA" id="ARBA00022730"/>
    </source>
</evidence>
<evidence type="ECO:0000256" key="6">
    <source>
        <dbReference type="ARBA" id="ARBA00023274"/>
    </source>
</evidence>
<comment type="function">
    <text evidence="1">Probably binds the 23S rRNA.</text>
</comment>
<dbReference type="InterPro" id="IPR013005">
    <property type="entry name" value="Ribosomal_uL4-like"/>
</dbReference>
<reference evidence="10" key="1">
    <citation type="journal article" date="2016" name="BMC Biol.">
        <title>Parallel evolution of highly conserved plastid genome architecture in red seaweeds and seed plants.</title>
        <authorList>
            <person name="Lee J."/>
            <person name="Cho C.H."/>
            <person name="Park S.I."/>
            <person name="Choi J.W."/>
            <person name="Song H.S."/>
            <person name="West J.A."/>
            <person name="Bhattacharya D."/>
            <person name="Yoon H.S."/>
        </authorList>
    </citation>
    <scope>NUCLEOTIDE SEQUENCE</scope>
</reference>
<evidence type="ECO:0000256" key="9">
    <source>
        <dbReference type="SAM" id="MobiDB-lite"/>
    </source>
</evidence>
<dbReference type="HAMAP" id="MF_01328_B">
    <property type="entry name" value="Ribosomal_uL4_B"/>
    <property type="match status" value="1"/>
</dbReference>
<evidence type="ECO:0000256" key="2">
    <source>
        <dbReference type="ARBA" id="ARBA00010528"/>
    </source>
</evidence>
<evidence type="ECO:0000256" key="8">
    <source>
        <dbReference type="ARBA" id="ARBA00035387"/>
    </source>
</evidence>